<feature type="domain" description="Thiamine phosphate synthase/TenI" evidence="3">
    <location>
        <begin position="11"/>
        <end position="193"/>
    </location>
</feature>
<keyword evidence="2" id="KW-0784">Thiamine biosynthesis</keyword>
<dbReference type="InterPro" id="IPR013785">
    <property type="entry name" value="Aldolase_TIM"/>
</dbReference>
<dbReference type="SUPFAM" id="SSF51391">
    <property type="entry name" value="Thiamin phosphate synthase"/>
    <property type="match status" value="1"/>
</dbReference>
<evidence type="ECO:0000256" key="2">
    <source>
        <dbReference type="ARBA" id="ARBA00022977"/>
    </source>
</evidence>
<evidence type="ECO:0000313" key="4">
    <source>
        <dbReference type="EMBL" id="MCJ8211343.1"/>
    </source>
</evidence>
<dbReference type="AlphaFoldDB" id="A0A9X1X5J4"/>
<dbReference type="PANTHER" id="PTHR20857">
    <property type="entry name" value="THIAMINE-PHOSPHATE PYROPHOSPHORYLASE"/>
    <property type="match status" value="1"/>
</dbReference>
<reference evidence="4" key="1">
    <citation type="submission" date="2022-04" db="EMBL/GenBank/DDBJ databases">
        <title>Mucilaginibacter sp. RS28 isolated from freshwater.</title>
        <authorList>
            <person name="Ko S.-R."/>
        </authorList>
    </citation>
    <scope>NUCLEOTIDE SEQUENCE</scope>
    <source>
        <strain evidence="4">RS28</strain>
    </source>
</reference>
<dbReference type="InterPro" id="IPR022998">
    <property type="entry name" value="ThiamineP_synth_TenI"/>
</dbReference>
<dbReference type="GO" id="GO:0009228">
    <property type="term" value="P:thiamine biosynthetic process"/>
    <property type="evidence" value="ECO:0007669"/>
    <property type="project" value="UniProtKB-KW"/>
</dbReference>
<dbReference type="Pfam" id="PF02581">
    <property type="entry name" value="TMP-TENI"/>
    <property type="match status" value="1"/>
</dbReference>
<dbReference type="GO" id="GO:0004789">
    <property type="term" value="F:thiamine-phosphate diphosphorylase activity"/>
    <property type="evidence" value="ECO:0007669"/>
    <property type="project" value="TreeGrafter"/>
</dbReference>
<dbReference type="GO" id="GO:0005737">
    <property type="term" value="C:cytoplasm"/>
    <property type="evidence" value="ECO:0007669"/>
    <property type="project" value="TreeGrafter"/>
</dbReference>
<evidence type="ECO:0000313" key="5">
    <source>
        <dbReference type="Proteomes" id="UP001139450"/>
    </source>
</evidence>
<dbReference type="InterPro" id="IPR036206">
    <property type="entry name" value="ThiamineP_synth_sf"/>
</dbReference>
<dbReference type="Gene3D" id="3.20.20.70">
    <property type="entry name" value="Aldolase class I"/>
    <property type="match status" value="1"/>
</dbReference>
<dbReference type="EMBL" id="JALJEJ010000009">
    <property type="protein sequence ID" value="MCJ8211343.1"/>
    <property type="molecule type" value="Genomic_DNA"/>
</dbReference>
<comment type="pathway">
    <text evidence="1">Cofactor biosynthesis; thiamine diphosphate biosynthesis.</text>
</comment>
<comment type="caution">
    <text evidence="4">The sequence shown here is derived from an EMBL/GenBank/DDBJ whole genome shotgun (WGS) entry which is preliminary data.</text>
</comment>
<sequence length="217" mass="23940">MMKSKKIDGGVYLVIDPGMQADELLFKLEQALKAGLAAVQIWNNWALDTDKLQLVAGVGRLCEVHRTPLIIDNDWELMLRCPELDGVHFDNIPPDYAEIRKKISKPFLAGITCSGNLDVVQWAHDQQLDYISFCAMFPSASAGSCTIVMPETVTKARKLTGMPIFVSGGITPDNIYSLRQRAPFNGVAVISGIMSAVEPQTKVKLYQKALDETTNHC</sequence>
<dbReference type="Proteomes" id="UP001139450">
    <property type="component" value="Unassembled WGS sequence"/>
</dbReference>
<organism evidence="4 5">
    <name type="scientific">Mucilaginibacter straminoryzae</name>
    <dbReference type="NCBI Taxonomy" id="2932774"/>
    <lineage>
        <taxon>Bacteria</taxon>
        <taxon>Pseudomonadati</taxon>
        <taxon>Bacteroidota</taxon>
        <taxon>Sphingobacteriia</taxon>
        <taxon>Sphingobacteriales</taxon>
        <taxon>Sphingobacteriaceae</taxon>
        <taxon>Mucilaginibacter</taxon>
    </lineage>
</organism>
<dbReference type="CDD" id="cd00564">
    <property type="entry name" value="TMP_TenI"/>
    <property type="match status" value="1"/>
</dbReference>
<name>A0A9X1X5J4_9SPHI</name>
<evidence type="ECO:0000256" key="1">
    <source>
        <dbReference type="ARBA" id="ARBA00004948"/>
    </source>
</evidence>
<dbReference type="PANTHER" id="PTHR20857:SF23">
    <property type="entry name" value="THIAMINE BIOSYNTHETIC BIFUNCTIONAL ENZYME"/>
    <property type="match status" value="1"/>
</dbReference>
<gene>
    <name evidence="4" type="ORF">MUY27_16615</name>
</gene>
<accession>A0A9X1X5J4</accession>
<evidence type="ECO:0000259" key="3">
    <source>
        <dbReference type="Pfam" id="PF02581"/>
    </source>
</evidence>
<proteinExistence type="predicted"/>
<keyword evidence="5" id="KW-1185">Reference proteome</keyword>
<protein>
    <submittedName>
        <fullName evidence="4">Thiamine phosphate synthase</fullName>
    </submittedName>
</protein>
<dbReference type="RefSeq" id="WP_245131872.1">
    <property type="nucleotide sequence ID" value="NZ_JALJEJ010000009.1"/>
</dbReference>